<dbReference type="GO" id="GO:0065002">
    <property type="term" value="P:intracellular protein transmembrane transport"/>
    <property type="evidence" value="ECO:0007669"/>
    <property type="project" value="UniProtKB-UniRule"/>
</dbReference>
<dbReference type="InterPro" id="IPR005665">
    <property type="entry name" value="SecF_bac"/>
</dbReference>
<evidence type="ECO:0000313" key="11">
    <source>
        <dbReference type="EMBL" id="NMW87693.1"/>
    </source>
</evidence>
<comment type="subunit">
    <text evidence="9">Forms a complex with SecD. Part of the essential Sec protein translocation apparatus which comprises SecA, SecYEG and auxiliary proteins SecDF. Other proteins may also be involved.</text>
</comment>
<evidence type="ECO:0000313" key="14">
    <source>
        <dbReference type="Proteomes" id="UP000553981"/>
    </source>
</evidence>
<dbReference type="AlphaFoldDB" id="A0A2X2YJA6"/>
<comment type="function">
    <text evidence="9">Part of the Sec protein translocase complex. Interacts with the SecYEG preprotein conducting channel. SecDF uses the proton motive force (PMF) to complete protein translocation after the ATP-dependent function of SecA.</text>
</comment>
<dbReference type="PANTHER" id="PTHR30081">
    <property type="entry name" value="PROTEIN-EXPORT MEMBRANE PROTEIN SEC"/>
    <property type="match status" value="1"/>
</dbReference>
<dbReference type="EMBL" id="UASJ01000001">
    <property type="protein sequence ID" value="SQB64506.1"/>
    <property type="molecule type" value="Genomic_DNA"/>
</dbReference>
<evidence type="ECO:0000313" key="13">
    <source>
        <dbReference type="Proteomes" id="UP000250245"/>
    </source>
</evidence>
<dbReference type="OMA" id="AFEWRMA"/>
<feature type="domain" description="Protein export membrane protein SecD/SecF C-terminal" evidence="10">
    <location>
        <begin position="114"/>
        <end position="306"/>
    </location>
</feature>
<name>A0A2X2YJA6_9ACTO</name>
<dbReference type="NCBIfam" id="TIGR00916">
    <property type="entry name" value="2A0604s01"/>
    <property type="match status" value="1"/>
</dbReference>
<dbReference type="EMBL" id="JABCUI010000004">
    <property type="protein sequence ID" value="NMW87693.1"/>
    <property type="molecule type" value="Genomic_DNA"/>
</dbReference>
<proteinExistence type="inferred from homology"/>
<dbReference type="GeneID" id="55565840"/>
<organism evidence="12 13">
    <name type="scientific">Mobiluncus curtisii</name>
    <dbReference type="NCBI Taxonomy" id="2051"/>
    <lineage>
        <taxon>Bacteria</taxon>
        <taxon>Bacillati</taxon>
        <taxon>Actinomycetota</taxon>
        <taxon>Actinomycetes</taxon>
        <taxon>Actinomycetales</taxon>
        <taxon>Actinomycetaceae</taxon>
        <taxon>Mobiluncus</taxon>
    </lineage>
</organism>
<dbReference type="GO" id="GO:0043952">
    <property type="term" value="P:protein transport by the Sec complex"/>
    <property type="evidence" value="ECO:0007669"/>
    <property type="project" value="UniProtKB-UniRule"/>
</dbReference>
<dbReference type="InterPro" id="IPR022813">
    <property type="entry name" value="SecD/SecF_arch_bac"/>
</dbReference>
<keyword evidence="6 9" id="KW-1133">Transmembrane helix</keyword>
<evidence type="ECO:0000259" key="10">
    <source>
        <dbReference type="Pfam" id="PF02355"/>
    </source>
</evidence>
<keyword evidence="5 9" id="KW-0653">Protein transport</keyword>
<sequence length="371" mass="40171">MMSYAQWGNALYSGKKSYGIIKNRRIPLTVGAILMAISVIGIAIFGLNPSIEFTGGAEFVVTNTVKNPPQQPAYNAVKAAGLNEQTKVAQMGTNGLRVQTSQQPNDVELKIQQELAKAYHVDIKKVSKTSIGPSWGASVSKQALVGLLVFMGMIAVLLMAYFRTWTMSFSALFALLHDFLITLGVFAYTHIEITPATIIGLLTILGYSLYDTVVVFDKIRENTRDMFNQSRSKYNELANLSINQTMVRSINTSITGILPVSAILFLGAALLGTSTLLDISMPLFIGMIVGTFSSIFIATPMLTLIRGRSQAIKDHNAKVDKARAAAVESGAATLKEDGTFQEITPAVVAAPMVPGHHKGQASQPKRKKNKK</sequence>
<feature type="transmembrane region" description="Helical" evidence="9">
    <location>
        <begin position="256"/>
        <end position="277"/>
    </location>
</feature>
<dbReference type="Proteomes" id="UP000553981">
    <property type="component" value="Unassembled WGS sequence"/>
</dbReference>
<dbReference type="InterPro" id="IPR022646">
    <property type="entry name" value="SecD/SecF_CS"/>
</dbReference>
<dbReference type="RefSeq" id="WP_013189573.1">
    <property type="nucleotide sequence ID" value="NZ_CP068112.1"/>
</dbReference>
<feature type="transmembrane region" description="Helical" evidence="9">
    <location>
        <begin position="197"/>
        <end position="216"/>
    </location>
</feature>
<dbReference type="Proteomes" id="UP000250245">
    <property type="component" value="Unassembled WGS sequence"/>
</dbReference>
<evidence type="ECO:0000256" key="5">
    <source>
        <dbReference type="ARBA" id="ARBA00022927"/>
    </source>
</evidence>
<accession>A0A2X2YJA6</accession>
<evidence type="ECO:0000256" key="6">
    <source>
        <dbReference type="ARBA" id="ARBA00022989"/>
    </source>
</evidence>
<evidence type="ECO:0000256" key="3">
    <source>
        <dbReference type="ARBA" id="ARBA00022475"/>
    </source>
</evidence>
<feature type="transmembrane region" description="Helical" evidence="9">
    <location>
        <begin position="143"/>
        <end position="162"/>
    </location>
</feature>
<dbReference type="InterPro" id="IPR022645">
    <property type="entry name" value="SecD/SecF_bac"/>
</dbReference>
<keyword evidence="7 9" id="KW-0811">Translocation</keyword>
<dbReference type="Gene3D" id="1.20.1640.10">
    <property type="entry name" value="Multidrug efflux transporter AcrB transmembrane domain"/>
    <property type="match status" value="1"/>
</dbReference>
<comment type="subcellular location">
    <subcellularLocation>
        <location evidence="1 9">Cell membrane</location>
        <topology evidence="1 9">Multi-pass membrane protein</topology>
    </subcellularLocation>
</comment>
<evidence type="ECO:0000256" key="9">
    <source>
        <dbReference type="HAMAP-Rule" id="MF_01464"/>
    </source>
</evidence>
<dbReference type="SUPFAM" id="SSF82866">
    <property type="entry name" value="Multidrug efflux transporter AcrB transmembrane domain"/>
    <property type="match status" value="1"/>
</dbReference>
<evidence type="ECO:0000256" key="2">
    <source>
        <dbReference type="ARBA" id="ARBA00022448"/>
    </source>
</evidence>
<evidence type="ECO:0000313" key="12">
    <source>
        <dbReference type="EMBL" id="SQB64506.1"/>
    </source>
</evidence>
<dbReference type="GO" id="GO:0006605">
    <property type="term" value="P:protein targeting"/>
    <property type="evidence" value="ECO:0007669"/>
    <property type="project" value="UniProtKB-UniRule"/>
</dbReference>
<keyword evidence="4 9" id="KW-0812">Transmembrane</keyword>
<keyword evidence="8 9" id="KW-0472">Membrane</keyword>
<dbReference type="HAMAP" id="MF_01464_B">
    <property type="entry name" value="SecF_B"/>
    <property type="match status" value="1"/>
</dbReference>
<evidence type="ECO:0000256" key="7">
    <source>
        <dbReference type="ARBA" id="ARBA00023010"/>
    </source>
</evidence>
<evidence type="ECO:0000256" key="1">
    <source>
        <dbReference type="ARBA" id="ARBA00004651"/>
    </source>
</evidence>
<dbReference type="NCBIfam" id="TIGR00966">
    <property type="entry name" value="transloc_SecF"/>
    <property type="match status" value="1"/>
</dbReference>
<keyword evidence="3 9" id="KW-1003">Cell membrane</keyword>
<feature type="transmembrane region" description="Helical" evidence="9">
    <location>
        <begin position="26"/>
        <end position="47"/>
    </location>
</feature>
<dbReference type="PANTHER" id="PTHR30081:SF8">
    <property type="entry name" value="PROTEIN TRANSLOCASE SUBUNIT SECF"/>
    <property type="match status" value="1"/>
</dbReference>
<gene>
    <name evidence="9 12" type="primary">secF</name>
    <name evidence="11" type="ORF">HHJ67_08080</name>
    <name evidence="12" type="ORF">NCTC11820_00854</name>
</gene>
<dbReference type="PRINTS" id="PR01755">
    <property type="entry name" value="SECFTRNLCASE"/>
</dbReference>
<protein>
    <recommendedName>
        <fullName evidence="9">Protein-export membrane protein SecF</fullName>
    </recommendedName>
</protein>
<reference evidence="11 14" key="2">
    <citation type="submission" date="2020-04" db="EMBL/GenBank/DDBJ databases">
        <title>Antimicrobial susceptibility and clonality of vaginal-derived multi-drug resistant Mobiluncus isolates in China.</title>
        <authorList>
            <person name="Zhang X."/>
        </authorList>
    </citation>
    <scope>NUCLEOTIDE SEQUENCE [LARGE SCALE GENOMIC DNA]</scope>
    <source>
        <strain evidence="11 14">19</strain>
    </source>
</reference>
<dbReference type="Pfam" id="PF07549">
    <property type="entry name" value="Sec_GG"/>
    <property type="match status" value="1"/>
</dbReference>
<dbReference type="Pfam" id="PF02355">
    <property type="entry name" value="SecD_SecF_C"/>
    <property type="match status" value="1"/>
</dbReference>
<reference evidence="12 13" key="1">
    <citation type="submission" date="2018-06" db="EMBL/GenBank/DDBJ databases">
        <authorList>
            <consortium name="Pathogen Informatics"/>
            <person name="Doyle S."/>
        </authorList>
    </citation>
    <scope>NUCLEOTIDE SEQUENCE [LARGE SCALE GENOMIC DNA]</scope>
    <source>
        <strain evidence="12 13">NCTC11820</strain>
    </source>
</reference>
<evidence type="ECO:0000256" key="4">
    <source>
        <dbReference type="ARBA" id="ARBA00022692"/>
    </source>
</evidence>
<keyword evidence="2 9" id="KW-0813">Transport</keyword>
<dbReference type="InterPro" id="IPR048634">
    <property type="entry name" value="SecD_SecF_C"/>
</dbReference>
<feature type="transmembrane region" description="Helical" evidence="9">
    <location>
        <begin position="283"/>
        <end position="305"/>
    </location>
</feature>
<feature type="transmembrane region" description="Helical" evidence="9">
    <location>
        <begin position="169"/>
        <end position="191"/>
    </location>
</feature>
<evidence type="ECO:0000256" key="8">
    <source>
        <dbReference type="ARBA" id="ARBA00023136"/>
    </source>
</evidence>
<comment type="similarity">
    <text evidence="9">Belongs to the SecD/SecF family. SecF subfamily.</text>
</comment>
<dbReference type="GO" id="GO:0005886">
    <property type="term" value="C:plasma membrane"/>
    <property type="evidence" value="ECO:0007669"/>
    <property type="project" value="UniProtKB-SubCell"/>
</dbReference>
<dbReference type="GO" id="GO:0015450">
    <property type="term" value="F:protein-transporting ATPase activity"/>
    <property type="evidence" value="ECO:0007669"/>
    <property type="project" value="InterPro"/>
</dbReference>
<dbReference type="InterPro" id="IPR055344">
    <property type="entry name" value="SecD_SecF_C_bact"/>
</dbReference>